<dbReference type="Proteomes" id="UP001601059">
    <property type="component" value="Unassembled WGS sequence"/>
</dbReference>
<gene>
    <name evidence="2" type="ORF">ACFYKX_03490</name>
</gene>
<evidence type="ECO:0000313" key="2">
    <source>
        <dbReference type="EMBL" id="MFE8699684.1"/>
    </source>
</evidence>
<proteinExistence type="predicted"/>
<comment type="caution">
    <text evidence="2">The sequence shown here is derived from an EMBL/GenBank/DDBJ whole genome shotgun (WGS) entry which is preliminary data.</text>
</comment>
<organism evidence="2 3">
    <name type="scientific">Cytobacillus spartinae</name>
    <dbReference type="NCBI Taxonomy" id="3299023"/>
    <lineage>
        <taxon>Bacteria</taxon>
        <taxon>Bacillati</taxon>
        <taxon>Bacillota</taxon>
        <taxon>Bacilli</taxon>
        <taxon>Bacillales</taxon>
        <taxon>Bacillaceae</taxon>
        <taxon>Cytobacillus</taxon>
    </lineage>
</organism>
<keyword evidence="1" id="KW-0812">Transmembrane</keyword>
<feature type="transmembrane region" description="Helical" evidence="1">
    <location>
        <begin position="101"/>
        <end position="118"/>
    </location>
</feature>
<reference evidence="2 3" key="1">
    <citation type="submission" date="2024-08" db="EMBL/GenBank/DDBJ databases">
        <title>Two novel Cytobacillus novel species.</title>
        <authorList>
            <person name="Liu G."/>
        </authorList>
    </citation>
    <scope>NUCLEOTIDE SEQUENCE [LARGE SCALE GENOMIC DNA]</scope>
    <source>
        <strain evidence="2 3">FJAT-54145</strain>
    </source>
</reference>
<dbReference type="EMBL" id="JBIACK010000001">
    <property type="protein sequence ID" value="MFE8699684.1"/>
    <property type="molecule type" value="Genomic_DNA"/>
</dbReference>
<sequence>MDGFFNITAKVFFIFLFISTIYILIRNRVSLKKAAESSKDAIFPSTTEEYSRILIPNEWKEMIPLSKDTKSYKYVHWGTIIATIFLTALIGILIFTDFIDSSSFFNIAYVFFLVLLTVKHRGNLFILPQGLILNGKYYTIHQIKHYEVEQIVRWHTLYGLDSRVDNGYKLTISLKSPFANPLVVVVEDYTHLEKIVKLLHEKGIAINPKSEQALGEKEKEQP</sequence>
<keyword evidence="1" id="KW-1133">Transmembrane helix</keyword>
<feature type="transmembrane region" description="Helical" evidence="1">
    <location>
        <begin position="6"/>
        <end position="25"/>
    </location>
</feature>
<keyword evidence="3" id="KW-1185">Reference proteome</keyword>
<protein>
    <recommendedName>
        <fullName evidence="4">DUF5673 domain-containing protein</fullName>
    </recommendedName>
</protein>
<evidence type="ECO:0008006" key="4">
    <source>
        <dbReference type="Google" id="ProtNLM"/>
    </source>
</evidence>
<evidence type="ECO:0000256" key="1">
    <source>
        <dbReference type="SAM" id="Phobius"/>
    </source>
</evidence>
<accession>A0ABW6K7H5</accession>
<keyword evidence="1" id="KW-0472">Membrane</keyword>
<feature type="transmembrane region" description="Helical" evidence="1">
    <location>
        <begin position="74"/>
        <end position="95"/>
    </location>
</feature>
<dbReference type="RefSeq" id="WP_389358086.1">
    <property type="nucleotide sequence ID" value="NZ_JBIACK010000001.1"/>
</dbReference>
<evidence type="ECO:0000313" key="3">
    <source>
        <dbReference type="Proteomes" id="UP001601059"/>
    </source>
</evidence>
<name>A0ABW6K7H5_9BACI</name>